<proteinExistence type="predicted"/>
<feature type="non-terminal residue" evidence="1">
    <location>
        <position position="118"/>
    </location>
</feature>
<name>A0A7D9MGM2_PARCT</name>
<evidence type="ECO:0000313" key="1">
    <source>
        <dbReference type="EMBL" id="CAB4045988.1"/>
    </source>
</evidence>
<sequence>MSYLANVIAPFDGTVTVSSTIPPVQANYTTIRNWAEKILLEVETNNRTAYQNYANIMSLYDQIKEYNSSGERAVEQVKQSMRRLDNITAKINEANSILSQDFYNNVRDNDQTLELLSK</sequence>
<accession>A0A7D9MGM2</accession>
<evidence type="ECO:0000313" key="2">
    <source>
        <dbReference type="Proteomes" id="UP001152795"/>
    </source>
</evidence>
<comment type="caution">
    <text evidence="1">The sequence shown here is derived from an EMBL/GenBank/DDBJ whole genome shotgun (WGS) entry which is preliminary data.</text>
</comment>
<dbReference type="EMBL" id="CACRXK020044064">
    <property type="protein sequence ID" value="CAB4045988.1"/>
    <property type="molecule type" value="Genomic_DNA"/>
</dbReference>
<dbReference type="Proteomes" id="UP001152795">
    <property type="component" value="Unassembled WGS sequence"/>
</dbReference>
<protein>
    <submittedName>
        <fullName evidence="1">Uncharacterized protein</fullName>
    </submittedName>
</protein>
<organism evidence="1 2">
    <name type="scientific">Paramuricea clavata</name>
    <name type="common">Red gorgonian</name>
    <name type="synonym">Violescent sea-whip</name>
    <dbReference type="NCBI Taxonomy" id="317549"/>
    <lineage>
        <taxon>Eukaryota</taxon>
        <taxon>Metazoa</taxon>
        <taxon>Cnidaria</taxon>
        <taxon>Anthozoa</taxon>
        <taxon>Octocorallia</taxon>
        <taxon>Malacalcyonacea</taxon>
        <taxon>Plexauridae</taxon>
        <taxon>Paramuricea</taxon>
    </lineage>
</organism>
<keyword evidence="2" id="KW-1185">Reference proteome</keyword>
<gene>
    <name evidence="1" type="ORF">PACLA_8A088148</name>
</gene>
<dbReference type="AlphaFoldDB" id="A0A7D9MGM2"/>
<reference evidence="1" key="1">
    <citation type="submission" date="2020-04" db="EMBL/GenBank/DDBJ databases">
        <authorList>
            <person name="Alioto T."/>
            <person name="Alioto T."/>
            <person name="Gomez Garrido J."/>
        </authorList>
    </citation>
    <scope>NUCLEOTIDE SEQUENCE</scope>
    <source>
        <strain evidence="1">A484AB</strain>
    </source>
</reference>